<gene>
    <name evidence="2" type="ORF">ACFQ03_07700</name>
</gene>
<comment type="caution">
    <text evidence="2">The sequence shown here is derived from an EMBL/GenBank/DDBJ whole genome shotgun (WGS) entry which is preliminary data.</text>
</comment>
<reference evidence="3" key="1">
    <citation type="journal article" date="2019" name="Int. J. Syst. Evol. Microbiol.">
        <title>The Global Catalogue of Microorganisms (GCM) 10K type strain sequencing project: providing services to taxonomists for standard genome sequencing and annotation.</title>
        <authorList>
            <consortium name="The Broad Institute Genomics Platform"/>
            <consortium name="The Broad Institute Genome Sequencing Center for Infectious Disease"/>
            <person name="Wu L."/>
            <person name="Ma J."/>
        </authorList>
    </citation>
    <scope>NUCLEOTIDE SEQUENCE [LARGE SCALE GENOMIC DNA]</scope>
    <source>
        <strain evidence="3">CCUG 57263</strain>
    </source>
</reference>
<dbReference type="InterPro" id="IPR006674">
    <property type="entry name" value="HD_domain"/>
</dbReference>
<dbReference type="SMART" id="SM00471">
    <property type="entry name" value="HDc"/>
    <property type="match status" value="1"/>
</dbReference>
<dbReference type="EMBL" id="JBHTIU010000027">
    <property type="protein sequence ID" value="MFD0869030.1"/>
    <property type="molecule type" value="Genomic_DNA"/>
</dbReference>
<sequence length="338" mass="38632">MVLVNEQDYIARTDAASDTLWEPLWRIATPLLPVEKRILQSSALRRLHYVHHGGASRINTHHTFSRLQHTLGVFSLIAHYCPDNGTLRAASLLHDIGHGPFSHSLEGIEGIDHHQWTRDMLFGEELSGILQEHGIHPEEIWAYVHGEVPSLLRNSTGVLHLDHLDSWARSAQAGGYLPVEPNELLDRLFPAPDGVQADREAAELMVDLIVEEAKFHTSPANIAANSELRQIVFQWIREARPDKRQLIGMTDSMLEQELLRHPGTSGRLRRLLLESWRLRVTRDRDQAPADALEVEVNKLYLSVPMVQGRKITEISERARGRIEDVQHRKGKYYVYWQD</sequence>
<evidence type="ECO:0000313" key="2">
    <source>
        <dbReference type="EMBL" id="MFD0869030.1"/>
    </source>
</evidence>
<proteinExistence type="predicted"/>
<dbReference type="Pfam" id="PF01966">
    <property type="entry name" value="HD"/>
    <property type="match status" value="1"/>
</dbReference>
<dbReference type="RefSeq" id="WP_144932712.1">
    <property type="nucleotide sequence ID" value="NZ_JBHTIU010000027.1"/>
</dbReference>
<dbReference type="CDD" id="cd00077">
    <property type="entry name" value="HDc"/>
    <property type="match status" value="1"/>
</dbReference>
<evidence type="ECO:0000259" key="1">
    <source>
        <dbReference type="SMART" id="SM00471"/>
    </source>
</evidence>
<dbReference type="SUPFAM" id="SSF109604">
    <property type="entry name" value="HD-domain/PDEase-like"/>
    <property type="match status" value="1"/>
</dbReference>
<name>A0ABW3DAI7_9BACL</name>
<protein>
    <submittedName>
        <fullName evidence="2">HD domain-containing protein</fullName>
    </submittedName>
</protein>
<evidence type="ECO:0000313" key="3">
    <source>
        <dbReference type="Proteomes" id="UP001597120"/>
    </source>
</evidence>
<organism evidence="2 3">
    <name type="scientific">Paenibacillus residui</name>
    <dbReference type="NCBI Taxonomy" id="629724"/>
    <lineage>
        <taxon>Bacteria</taxon>
        <taxon>Bacillati</taxon>
        <taxon>Bacillota</taxon>
        <taxon>Bacilli</taxon>
        <taxon>Bacillales</taxon>
        <taxon>Paenibacillaceae</taxon>
        <taxon>Paenibacillus</taxon>
    </lineage>
</organism>
<feature type="domain" description="HD/PDEase" evidence="1">
    <location>
        <begin position="62"/>
        <end position="296"/>
    </location>
</feature>
<dbReference type="Gene3D" id="1.10.3210.10">
    <property type="entry name" value="Hypothetical protein af1432"/>
    <property type="match status" value="1"/>
</dbReference>
<dbReference type="InterPro" id="IPR003607">
    <property type="entry name" value="HD/PDEase_dom"/>
</dbReference>
<keyword evidence="3" id="KW-1185">Reference proteome</keyword>
<accession>A0ABW3DAI7</accession>
<dbReference type="Proteomes" id="UP001597120">
    <property type="component" value="Unassembled WGS sequence"/>
</dbReference>